<feature type="non-terminal residue" evidence="2">
    <location>
        <position position="103"/>
    </location>
</feature>
<name>A0A2S4UPD6_9BASI</name>
<evidence type="ECO:0000313" key="2">
    <source>
        <dbReference type="EMBL" id="POV99168.1"/>
    </source>
</evidence>
<accession>A0A2S4UPD6</accession>
<dbReference type="VEuPathDB" id="FungiDB:PSHT_13650"/>
<feature type="compositionally biased region" description="Basic and acidic residues" evidence="1">
    <location>
        <begin position="42"/>
        <end position="63"/>
    </location>
</feature>
<reference evidence="3" key="3">
    <citation type="journal article" date="2018" name="Mol. Plant Microbe Interact.">
        <title>Genome sequence resources for the wheat stripe rust pathogen (Puccinia striiformis f. sp. tritici) and the barley stripe rust pathogen (Puccinia striiformis f. sp. hordei).</title>
        <authorList>
            <person name="Xia C."/>
            <person name="Wang M."/>
            <person name="Yin C."/>
            <person name="Cornejo O.E."/>
            <person name="Hulbert S.H."/>
            <person name="Chen X."/>
        </authorList>
    </citation>
    <scope>NUCLEOTIDE SEQUENCE [LARGE SCALE GENOMIC DNA]</scope>
    <source>
        <strain evidence="3">93TX-2</strain>
    </source>
</reference>
<gene>
    <name evidence="2" type="ORF">PSHT_13650</name>
</gene>
<reference evidence="3" key="2">
    <citation type="journal article" date="2018" name="BMC Genomics">
        <title>Genomic insights into host adaptation between the wheat stripe rust pathogen (Puccinia striiformis f. sp. tritici) and the barley stripe rust pathogen (Puccinia striiformis f. sp. hordei).</title>
        <authorList>
            <person name="Xia C."/>
            <person name="Wang M."/>
            <person name="Yin C."/>
            <person name="Cornejo O.E."/>
            <person name="Hulbert S.H."/>
            <person name="Chen X."/>
        </authorList>
    </citation>
    <scope>NUCLEOTIDE SEQUENCE [LARGE SCALE GENOMIC DNA]</scope>
    <source>
        <strain evidence="3">93TX-2</strain>
    </source>
</reference>
<evidence type="ECO:0000256" key="1">
    <source>
        <dbReference type="SAM" id="MobiDB-lite"/>
    </source>
</evidence>
<organism evidence="2 3">
    <name type="scientific">Puccinia striiformis</name>
    <dbReference type="NCBI Taxonomy" id="27350"/>
    <lineage>
        <taxon>Eukaryota</taxon>
        <taxon>Fungi</taxon>
        <taxon>Dikarya</taxon>
        <taxon>Basidiomycota</taxon>
        <taxon>Pucciniomycotina</taxon>
        <taxon>Pucciniomycetes</taxon>
        <taxon>Pucciniales</taxon>
        <taxon>Pucciniaceae</taxon>
        <taxon>Puccinia</taxon>
    </lineage>
</organism>
<dbReference type="Proteomes" id="UP000238274">
    <property type="component" value="Unassembled WGS sequence"/>
</dbReference>
<reference evidence="2 3" key="1">
    <citation type="submission" date="2017-12" db="EMBL/GenBank/DDBJ databases">
        <title>Gene loss provides genomic basis for host adaptation in cereal stripe rust fungi.</title>
        <authorList>
            <person name="Xia C."/>
        </authorList>
    </citation>
    <scope>NUCLEOTIDE SEQUENCE [LARGE SCALE GENOMIC DNA]</scope>
    <source>
        <strain evidence="2 3">93TX-2</strain>
    </source>
</reference>
<dbReference type="EMBL" id="PKSM01000279">
    <property type="protein sequence ID" value="POV99168.1"/>
    <property type="molecule type" value="Genomic_DNA"/>
</dbReference>
<evidence type="ECO:0000313" key="3">
    <source>
        <dbReference type="Proteomes" id="UP000238274"/>
    </source>
</evidence>
<comment type="caution">
    <text evidence="2">The sequence shown here is derived from an EMBL/GenBank/DDBJ whole genome shotgun (WGS) entry which is preliminary data.</text>
</comment>
<dbReference type="AlphaFoldDB" id="A0A2S4UPD6"/>
<proteinExistence type="predicted"/>
<keyword evidence="3" id="KW-1185">Reference proteome</keyword>
<dbReference type="VEuPathDB" id="FungiDB:PSTT_08729"/>
<protein>
    <submittedName>
        <fullName evidence="2">Uncharacterized protein</fullName>
    </submittedName>
</protein>
<feature type="region of interest" description="Disordered" evidence="1">
    <location>
        <begin position="42"/>
        <end position="65"/>
    </location>
</feature>
<sequence>MPTPMLAVTGVTLDQLQKSVKVVSEEFAGDFESLLQKLAGEGDKEKDIDGNDADKDDNKDENTTNHISIPVALKDILINKRTSSASWKLLWASDSLPGGLSIE</sequence>